<organism evidence="1 2">
    <name type="scientific">Ancrocorticia populi</name>
    <dbReference type="NCBI Taxonomy" id="2175228"/>
    <lineage>
        <taxon>Bacteria</taxon>
        <taxon>Bacillati</taxon>
        <taxon>Actinomycetota</taxon>
        <taxon>Actinomycetes</taxon>
        <taxon>Actinomycetales</taxon>
        <taxon>Actinomycetaceae</taxon>
        <taxon>Ancrocorticia</taxon>
    </lineage>
</organism>
<keyword evidence="2" id="KW-1185">Reference proteome</keyword>
<sequence length="172" mass="18960">MYTIEEVRTDSRSKPFAVIEGIEVDVPCTVIGTVVEEGRDLDFEAELDLVGDKNLIRTTSVRVRAQDGGEISSTDLRLIPTSSIPLMALTGDIEEKLGVRLQDFDTEDLDLLKAMGPVPDSLKRVARSYKLANTIGLAPSWFVQVSLKLPPATATRWIRKAREKGFLDGEGK</sequence>
<evidence type="ECO:0000313" key="1">
    <source>
        <dbReference type="EMBL" id="PWF26031.1"/>
    </source>
</evidence>
<dbReference type="EMBL" id="QETB01000004">
    <property type="protein sequence ID" value="PWF26031.1"/>
    <property type="molecule type" value="Genomic_DNA"/>
</dbReference>
<evidence type="ECO:0000313" key="2">
    <source>
        <dbReference type="Proteomes" id="UP000245283"/>
    </source>
</evidence>
<comment type="caution">
    <text evidence="1">The sequence shown here is derived from an EMBL/GenBank/DDBJ whole genome shotgun (WGS) entry which is preliminary data.</text>
</comment>
<reference evidence="2" key="1">
    <citation type="submission" date="2018-05" db="EMBL/GenBank/DDBJ databases">
        <authorList>
            <person name="Li Y."/>
        </authorList>
    </citation>
    <scope>NUCLEOTIDE SEQUENCE [LARGE SCALE GENOMIC DNA]</scope>
    <source>
        <strain evidence="2">sk1b4</strain>
    </source>
</reference>
<protein>
    <submittedName>
        <fullName evidence="1">Uncharacterized protein</fullName>
    </submittedName>
</protein>
<dbReference type="AlphaFoldDB" id="A0A2V1KAP5"/>
<dbReference type="OrthoDB" id="5121773at2"/>
<dbReference type="RefSeq" id="WP_109093858.1">
    <property type="nucleotide sequence ID" value="NZ_QETB01000004.1"/>
</dbReference>
<accession>A0A2V1KAP5</accession>
<proteinExistence type="predicted"/>
<dbReference type="Proteomes" id="UP000245283">
    <property type="component" value="Unassembled WGS sequence"/>
</dbReference>
<gene>
    <name evidence="1" type="ORF">DD236_08015</name>
</gene>
<name>A0A2V1KAP5_9ACTO</name>